<feature type="chain" id="PRO_5002128091" description="Secreted protein" evidence="1">
    <location>
        <begin position="26"/>
        <end position="70"/>
    </location>
</feature>
<evidence type="ECO:0000256" key="1">
    <source>
        <dbReference type="SAM" id="SignalP"/>
    </source>
</evidence>
<organism evidence="2">
    <name type="scientific">Arion vulgaris</name>
    <dbReference type="NCBI Taxonomy" id="1028688"/>
    <lineage>
        <taxon>Eukaryota</taxon>
        <taxon>Metazoa</taxon>
        <taxon>Spiralia</taxon>
        <taxon>Lophotrochozoa</taxon>
        <taxon>Mollusca</taxon>
        <taxon>Gastropoda</taxon>
        <taxon>Heterobranchia</taxon>
        <taxon>Euthyneura</taxon>
        <taxon>Panpulmonata</taxon>
        <taxon>Eupulmonata</taxon>
        <taxon>Stylommatophora</taxon>
        <taxon>Helicina</taxon>
        <taxon>Arionoidea</taxon>
        <taxon>Arionidae</taxon>
        <taxon>Arion</taxon>
    </lineage>
</organism>
<keyword evidence="1" id="KW-0732">Signal</keyword>
<evidence type="ECO:0008006" key="3">
    <source>
        <dbReference type="Google" id="ProtNLM"/>
    </source>
</evidence>
<feature type="signal peptide" evidence="1">
    <location>
        <begin position="1"/>
        <end position="25"/>
    </location>
</feature>
<gene>
    <name evidence="2" type="primary">ORF170366</name>
</gene>
<evidence type="ECO:0000313" key="2">
    <source>
        <dbReference type="EMBL" id="CEK89341.1"/>
    </source>
</evidence>
<dbReference type="AlphaFoldDB" id="A0A0B7BAL3"/>
<sequence>MRSDIFASIIAGQLVLLIDLCQILQDSNQRCLVTARLLLKENHENYVIPRCTLSKKCNSVSHAPSSEKTC</sequence>
<accession>A0A0B7BAL3</accession>
<protein>
    <recommendedName>
        <fullName evidence="3">Secreted protein</fullName>
    </recommendedName>
</protein>
<proteinExistence type="predicted"/>
<reference evidence="2" key="1">
    <citation type="submission" date="2014-12" db="EMBL/GenBank/DDBJ databases">
        <title>Insight into the proteome of Arion vulgaris.</title>
        <authorList>
            <person name="Aradska J."/>
            <person name="Bulat T."/>
            <person name="Smidak R."/>
            <person name="Sarate P."/>
            <person name="Gangsoo J."/>
            <person name="Sialana F."/>
            <person name="Bilban M."/>
            <person name="Lubec G."/>
        </authorList>
    </citation>
    <scope>NUCLEOTIDE SEQUENCE</scope>
    <source>
        <tissue evidence="2">Skin</tissue>
    </source>
</reference>
<dbReference type="EMBL" id="HACG01042476">
    <property type="protein sequence ID" value="CEK89341.1"/>
    <property type="molecule type" value="Transcribed_RNA"/>
</dbReference>
<name>A0A0B7BAL3_9EUPU</name>